<comment type="caution">
    <text evidence="1">The sequence shown here is derived from an EMBL/GenBank/DDBJ whole genome shotgun (WGS) entry which is preliminary data.</text>
</comment>
<gene>
    <name evidence="1" type="ORF">CYQ91_18800</name>
</gene>
<dbReference type="RefSeq" id="WP_124008852.1">
    <property type="nucleotide sequence ID" value="NZ_PKPZ01000016.1"/>
</dbReference>
<dbReference type="InterPro" id="IPR021431">
    <property type="entry name" value="DUF3080"/>
</dbReference>
<organism evidence="1 2">
    <name type="scientific">Vibrio diabolicus</name>
    <dbReference type="NCBI Taxonomy" id="50719"/>
    <lineage>
        <taxon>Bacteria</taxon>
        <taxon>Pseudomonadati</taxon>
        <taxon>Pseudomonadota</taxon>
        <taxon>Gammaproteobacteria</taxon>
        <taxon>Vibrionales</taxon>
        <taxon>Vibrionaceae</taxon>
        <taxon>Vibrio</taxon>
        <taxon>Vibrio diabolicus subgroup</taxon>
    </lineage>
</organism>
<reference evidence="1 2" key="1">
    <citation type="journal article" date="2018" name="AMB Express">
        <title>Occurrence and significance of pathogenicity and fitness islands in environmental vibrios.</title>
        <authorList>
            <person name="Klein S."/>
            <person name="Pipes S."/>
            <person name="Lovell C.R."/>
        </authorList>
    </citation>
    <scope>NUCLEOTIDE SEQUENCE [LARGE SCALE GENOMIC DNA]</scope>
    <source>
        <strain evidence="1 2">JBS-8-11-1</strain>
    </source>
</reference>
<dbReference type="Pfam" id="PF11279">
    <property type="entry name" value="DUF3080"/>
    <property type="match status" value="1"/>
</dbReference>
<evidence type="ECO:0000313" key="1">
    <source>
        <dbReference type="EMBL" id="RPB36288.1"/>
    </source>
</evidence>
<accession>A0AAX1XIT1</accession>
<proteinExistence type="predicted"/>
<dbReference type="Proteomes" id="UP000283878">
    <property type="component" value="Unassembled WGS sequence"/>
</dbReference>
<name>A0AAX1XIT1_9VIBR</name>
<dbReference type="AlphaFoldDB" id="A0AAX1XIT1"/>
<dbReference type="EMBL" id="PKPZ01000016">
    <property type="protein sequence ID" value="RPB36288.1"/>
    <property type="molecule type" value="Genomic_DNA"/>
</dbReference>
<evidence type="ECO:0000313" key="2">
    <source>
        <dbReference type="Proteomes" id="UP000283878"/>
    </source>
</evidence>
<sequence>MRSILLFLVLFLNGCDSWFNPENAMFDKYHQRVANVLDAPTLPIESQSTVTIPAKRDLFEPLPRLSIGLLESYQLRQCGLFNLLAEKNSQLGKVQDAFHDFDYQTALLRVMNRCLSEFQLSDEERTTLTKLYSTKWQHLGTHLDNLLLASDAMQKQLTASDWLPQETPNDVARINDVYRLFSEMYGLPHRAISRLPDIEIVQYQEELEKSRLLGRLYYSMVNTSLWLKATTQLLEQNQNNVLCGPNRDVTQFRYLRNVFQSIYVEEVQPYLAYLDSTYQQLQDGAILIEKRMQLHGHQYGIKEAHKTFRQETLNHVQFWQGLFKRCGVTVGNE</sequence>
<protein>
    <submittedName>
        <fullName evidence="1">DUF3080 domain-containing protein</fullName>
    </submittedName>
</protein>